<dbReference type="GO" id="GO:0031145">
    <property type="term" value="P:anaphase-promoting complex-dependent catabolic process"/>
    <property type="evidence" value="ECO:0007669"/>
    <property type="project" value="TreeGrafter"/>
</dbReference>
<dbReference type="PANTHER" id="PTHR19918">
    <property type="entry name" value="CELL DIVISION CYCLE 20 CDC20 FIZZY -RELATED"/>
    <property type="match status" value="1"/>
</dbReference>
<evidence type="ECO:0000256" key="7">
    <source>
        <dbReference type="SAM" id="MobiDB-lite"/>
    </source>
</evidence>
<dbReference type="GO" id="GO:1905786">
    <property type="term" value="P:positive regulation of anaphase-promoting complex-dependent catabolic process"/>
    <property type="evidence" value="ECO:0007669"/>
    <property type="project" value="TreeGrafter"/>
</dbReference>
<evidence type="ECO:0000256" key="4">
    <source>
        <dbReference type="ARBA" id="ARBA00022776"/>
    </source>
</evidence>
<comment type="caution">
    <text evidence="9">The sequence shown here is derived from an EMBL/GenBank/DDBJ whole genome shotgun (WGS) entry which is preliminary data.</text>
</comment>
<feature type="repeat" description="WD" evidence="6">
    <location>
        <begin position="359"/>
        <end position="391"/>
    </location>
</feature>
<proteinExistence type="predicted"/>
<dbReference type="Pfam" id="PF00400">
    <property type="entry name" value="WD40"/>
    <property type="match status" value="2"/>
</dbReference>
<evidence type="ECO:0000256" key="3">
    <source>
        <dbReference type="ARBA" id="ARBA00022737"/>
    </source>
</evidence>
<feature type="region of interest" description="Disordered" evidence="7">
    <location>
        <begin position="1"/>
        <end position="22"/>
    </location>
</feature>
<keyword evidence="5" id="KW-0131">Cell cycle</keyword>
<dbReference type="GO" id="GO:0010997">
    <property type="term" value="F:anaphase-promoting complex binding"/>
    <property type="evidence" value="ECO:0007669"/>
    <property type="project" value="InterPro"/>
</dbReference>
<reference evidence="9 10" key="1">
    <citation type="submission" date="2020-01" db="EMBL/GenBank/DDBJ databases">
        <authorList>
            <person name="Gupta K D."/>
        </authorList>
    </citation>
    <scope>NUCLEOTIDE SEQUENCE [LARGE SCALE GENOMIC DNA]</scope>
</reference>
<organism evidence="9 10">
    <name type="scientific">Cyclocybe aegerita</name>
    <name type="common">Black poplar mushroom</name>
    <name type="synonym">Agrocybe aegerita</name>
    <dbReference type="NCBI Taxonomy" id="1973307"/>
    <lineage>
        <taxon>Eukaryota</taxon>
        <taxon>Fungi</taxon>
        <taxon>Dikarya</taxon>
        <taxon>Basidiomycota</taxon>
        <taxon>Agaricomycotina</taxon>
        <taxon>Agaricomycetes</taxon>
        <taxon>Agaricomycetidae</taxon>
        <taxon>Agaricales</taxon>
        <taxon>Agaricineae</taxon>
        <taxon>Bolbitiaceae</taxon>
        <taxon>Cyclocybe</taxon>
    </lineage>
</organism>
<dbReference type="InterPro" id="IPR033010">
    <property type="entry name" value="Cdc20/Fizzy"/>
</dbReference>
<keyword evidence="10" id="KW-1185">Reference proteome</keyword>
<dbReference type="GO" id="GO:0051301">
    <property type="term" value="P:cell division"/>
    <property type="evidence" value="ECO:0007669"/>
    <property type="project" value="UniProtKB-KW"/>
</dbReference>
<protein>
    <recommendedName>
        <fullName evidence="8">Anaphase-promoting complex subunit 4-like WD40 domain-containing protein</fullName>
    </recommendedName>
</protein>
<dbReference type="AlphaFoldDB" id="A0A8S0VUE4"/>
<dbReference type="GO" id="GO:1990757">
    <property type="term" value="F:ubiquitin ligase activator activity"/>
    <property type="evidence" value="ECO:0007669"/>
    <property type="project" value="TreeGrafter"/>
</dbReference>
<dbReference type="Pfam" id="PF12894">
    <property type="entry name" value="ANAPC4_WD40"/>
    <property type="match status" value="1"/>
</dbReference>
<dbReference type="SMART" id="SM00320">
    <property type="entry name" value="WD40"/>
    <property type="match status" value="4"/>
</dbReference>
<evidence type="ECO:0000256" key="5">
    <source>
        <dbReference type="ARBA" id="ARBA00023306"/>
    </source>
</evidence>
<dbReference type="InterPro" id="IPR024977">
    <property type="entry name" value="Apc4-like_WD40_dom"/>
</dbReference>
<dbReference type="PROSITE" id="PS50294">
    <property type="entry name" value="WD_REPEATS_REGION"/>
    <property type="match status" value="1"/>
</dbReference>
<sequence length="573" mass="63091">MARRSKYLPNNTSTHDFTESDTGSCLLPTTILPPTSPNSRWYLAIPGVLTRETREKSRFSVQTKKIAIMSFNTSASNLSVFLGVRKRVDSITDESFLSVRRNKRPRMSAMAGPFGSGASRRIGEGRDRLIRRSSFLSDEGDTSFLSMSSSRSRILSGSSSFTAGSRSDSPFYPTDALSVSSAHQLMRTISSSSLHEISNTPSYPESSAKHHMQNSKITINYTPPEAPEGITARLLGCSATNIVAFARSNRIYFTNLHTNGHDDITPLYKLSDNRGHLRALEWGDKSHPDVLAVGTSKGFIQIWDVNTKKLTTTLPTTKDISALAWNGPTLTIGGVKGTIRHYDTRITPVEKMREQARKITRHQGQITCLSWNEDGKRLASGDDTGLVHCWEYGQMVPLNVGGFVQRRKKIQHDSGISALNWSPWSSNLLATGDKKGFVQFWNINAENPQSNAATSNKLETRAVITGVHFSPQCKEILTTHGAQIAGSSDSQAPPKPVMENSLSVHSYSSLRHVVTQRVPADKPISESVLNAAGTKVIFSVPGEGKIHVCDVWTKRKEIKKQASFSSVTSLRIR</sequence>
<name>A0A8S0VUE4_CYCAE</name>
<gene>
    <name evidence="9" type="ORF">AAE3_LOCUS4242</name>
</gene>
<feature type="compositionally biased region" description="Polar residues" evidence="7">
    <location>
        <begin position="8"/>
        <end position="22"/>
    </location>
</feature>
<feature type="domain" description="Anaphase-promoting complex subunit 4-like WD40" evidence="8">
    <location>
        <begin position="271"/>
        <end position="326"/>
    </location>
</feature>
<keyword evidence="2" id="KW-0132">Cell division</keyword>
<keyword evidence="3" id="KW-0677">Repeat</keyword>
<evidence type="ECO:0000313" key="10">
    <source>
        <dbReference type="Proteomes" id="UP000467700"/>
    </source>
</evidence>
<evidence type="ECO:0000256" key="6">
    <source>
        <dbReference type="PROSITE-ProRule" id="PRU00221"/>
    </source>
</evidence>
<accession>A0A8S0VUE4</accession>
<dbReference type="InterPro" id="IPR015943">
    <property type="entry name" value="WD40/YVTN_repeat-like_dom_sf"/>
</dbReference>
<evidence type="ECO:0000256" key="1">
    <source>
        <dbReference type="ARBA" id="ARBA00022574"/>
    </source>
</evidence>
<dbReference type="Gene3D" id="2.130.10.10">
    <property type="entry name" value="YVTN repeat-like/Quinoprotein amine dehydrogenase"/>
    <property type="match status" value="1"/>
</dbReference>
<evidence type="ECO:0000256" key="2">
    <source>
        <dbReference type="ARBA" id="ARBA00022618"/>
    </source>
</evidence>
<dbReference type="InterPro" id="IPR001680">
    <property type="entry name" value="WD40_rpt"/>
</dbReference>
<keyword evidence="1 6" id="KW-0853">WD repeat</keyword>
<feature type="repeat" description="WD" evidence="6">
    <location>
        <begin position="409"/>
        <end position="451"/>
    </location>
</feature>
<dbReference type="EMBL" id="CACVBS010000035">
    <property type="protein sequence ID" value="CAA7262030.1"/>
    <property type="molecule type" value="Genomic_DNA"/>
</dbReference>
<evidence type="ECO:0000313" key="9">
    <source>
        <dbReference type="EMBL" id="CAA7262030.1"/>
    </source>
</evidence>
<evidence type="ECO:0000259" key="8">
    <source>
        <dbReference type="Pfam" id="PF12894"/>
    </source>
</evidence>
<dbReference type="PANTHER" id="PTHR19918:SF8">
    <property type="entry name" value="FI02843P"/>
    <property type="match status" value="1"/>
</dbReference>
<dbReference type="InterPro" id="IPR036322">
    <property type="entry name" value="WD40_repeat_dom_sf"/>
</dbReference>
<dbReference type="PROSITE" id="PS50082">
    <property type="entry name" value="WD_REPEATS_2"/>
    <property type="match status" value="2"/>
</dbReference>
<dbReference type="GO" id="GO:0005680">
    <property type="term" value="C:anaphase-promoting complex"/>
    <property type="evidence" value="ECO:0007669"/>
    <property type="project" value="TreeGrafter"/>
</dbReference>
<keyword evidence="4" id="KW-0498">Mitosis</keyword>
<dbReference type="Proteomes" id="UP000467700">
    <property type="component" value="Unassembled WGS sequence"/>
</dbReference>
<dbReference type="SUPFAM" id="SSF50978">
    <property type="entry name" value="WD40 repeat-like"/>
    <property type="match status" value="1"/>
</dbReference>
<dbReference type="OrthoDB" id="10263272at2759"/>